<keyword evidence="2" id="KW-1185">Reference proteome</keyword>
<proteinExistence type="predicted"/>
<dbReference type="InParanoid" id="A0A0C3K8N5"/>
<reference evidence="2" key="2">
    <citation type="submission" date="2015-01" db="EMBL/GenBank/DDBJ databases">
        <title>Evolutionary Origins and Diversification of the Mycorrhizal Mutualists.</title>
        <authorList>
            <consortium name="DOE Joint Genome Institute"/>
            <consortium name="Mycorrhizal Genomics Consortium"/>
            <person name="Kohler A."/>
            <person name="Kuo A."/>
            <person name="Nagy L.G."/>
            <person name="Floudas D."/>
            <person name="Copeland A."/>
            <person name="Barry K.W."/>
            <person name="Cichocki N."/>
            <person name="Veneault-Fourrey C."/>
            <person name="LaButti K."/>
            <person name="Lindquist E.A."/>
            <person name="Lipzen A."/>
            <person name="Lundell T."/>
            <person name="Morin E."/>
            <person name="Murat C."/>
            <person name="Riley R."/>
            <person name="Ohm R."/>
            <person name="Sun H."/>
            <person name="Tunlid A."/>
            <person name="Henrissat B."/>
            <person name="Grigoriev I.V."/>
            <person name="Hibbett D.S."/>
            <person name="Martin F."/>
        </authorList>
    </citation>
    <scope>NUCLEOTIDE SEQUENCE [LARGE SCALE GENOMIC DNA]</scope>
    <source>
        <strain evidence="2">Marx 270</strain>
    </source>
</reference>
<gene>
    <name evidence="1" type="ORF">M404DRAFT_508717</name>
</gene>
<sequence length="103" mass="11734">MAMTDAPSSPSASSQNHWLGIENRLANKGGNNSMRLGYTFSAPFCRMGHCRRLRFLGWCRRGGRTKRHASQEPELITYLWRIVPPRSSGPYLVWSPWKTGLAR</sequence>
<dbReference type="AlphaFoldDB" id="A0A0C3K8N5"/>
<dbReference type="Proteomes" id="UP000054217">
    <property type="component" value="Unassembled WGS sequence"/>
</dbReference>
<name>A0A0C3K8N5_PISTI</name>
<evidence type="ECO:0000313" key="2">
    <source>
        <dbReference type="Proteomes" id="UP000054217"/>
    </source>
</evidence>
<dbReference type="EMBL" id="KN831965">
    <property type="protein sequence ID" value="KIO05937.1"/>
    <property type="molecule type" value="Genomic_DNA"/>
</dbReference>
<evidence type="ECO:0000313" key="1">
    <source>
        <dbReference type="EMBL" id="KIO05937.1"/>
    </source>
</evidence>
<dbReference type="HOGENOM" id="CLU_2264814_0_0_1"/>
<reference evidence="1 2" key="1">
    <citation type="submission" date="2014-04" db="EMBL/GenBank/DDBJ databases">
        <authorList>
            <consortium name="DOE Joint Genome Institute"/>
            <person name="Kuo A."/>
            <person name="Kohler A."/>
            <person name="Costa M.D."/>
            <person name="Nagy L.G."/>
            <person name="Floudas D."/>
            <person name="Copeland A."/>
            <person name="Barry K.W."/>
            <person name="Cichocki N."/>
            <person name="Veneault-Fourrey C."/>
            <person name="LaButti K."/>
            <person name="Lindquist E.A."/>
            <person name="Lipzen A."/>
            <person name="Lundell T."/>
            <person name="Morin E."/>
            <person name="Murat C."/>
            <person name="Sun H."/>
            <person name="Tunlid A."/>
            <person name="Henrissat B."/>
            <person name="Grigoriev I.V."/>
            <person name="Hibbett D.S."/>
            <person name="Martin F."/>
            <person name="Nordberg H.P."/>
            <person name="Cantor M.N."/>
            <person name="Hua S.X."/>
        </authorList>
    </citation>
    <scope>NUCLEOTIDE SEQUENCE [LARGE SCALE GENOMIC DNA]</scope>
    <source>
        <strain evidence="1 2">Marx 270</strain>
    </source>
</reference>
<organism evidence="1 2">
    <name type="scientific">Pisolithus tinctorius Marx 270</name>
    <dbReference type="NCBI Taxonomy" id="870435"/>
    <lineage>
        <taxon>Eukaryota</taxon>
        <taxon>Fungi</taxon>
        <taxon>Dikarya</taxon>
        <taxon>Basidiomycota</taxon>
        <taxon>Agaricomycotina</taxon>
        <taxon>Agaricomycetes</taxon>
        <taxon>Agaricomycetidae</taxon>
        <taxon>Boletales</taxon>
        <taxon>Sclerodermatineae</taxon>
        <taxon>Pisolithaceae</taxon>
        <taxon>Pisolithus</taxon>
    </lineage>
</organism>
<protein>
    <submittedName>
        <fullName evidence="1">Uncharacterized protein</fullName>
    </submittedName>
</protein>
<accession>A0A0C3K8N5</accession>